<dbReference type="GO" id="GO:0005272">
    <property type="term" value="F:sodium channel activity"/>
    <property type="evidence" value="ECO:0007669"/>
    <property type="project" value="UniProtKB-KW"/>
</dbReference>
<reference evidence="14 15" key="1">
    <citation type="journal article" date="2019" name="Sci. Rep.">
        <title>Orb-weaving spider Araneus ventricosus genome elucidates the spidroin gene catalogue.</title>
        <authorList>
            <person name="Kono N."/>
            <person name="Nakamura H."/>
            <person name="Ohtoshi R."/>
            <person name="Moran D.A.P."/>
            <person name="Shinohara A."/>
            <person name="Yoshida Y."/>
            <person name="Fujiwara M."/>
            <person name="Mori M."/>
            <person name="Tomita M."/>
            <person name="Arakawa K."/>
        </authorList>
    </citation>
    <scope>NUCLEOTIDE SEQUENCE [LARGE SCALE GENOMIC DNA]</scope>
</reference>
<evidence type="ECO:0000256" key="12">
    <source>
        <dbReference type="RuleBase" id="RU000679"/>
    </source>
</evidence>
<dbReference type="Proteomes" id="UP000499080">
    <property type="component" value="Unassembled WGS sequence"/>
</dbReference>
<keyword evidence="4 12" id="KW-0894">Sodium channel</keyword>
<comment type="similarity">
    <text evidence="2 12">Belongs to the amiloride-sensitive sodium channel (TC 1.A.6) family.</text>
</comment>
<organism evidence="14 15">
    <name type="scientific">Araneus ventricosus</name>
    <name type="common">Orbweaver spider</name>
    <name type="synonym">Epeira ventricosa</name>
    <dbReference type="NCBI Taxonomy" id="182803"/>
    <lineage>
        <taxon>Eukaryota</taxon>
        <taxon>Metazoa</taxon>
        <taxon>Ecdysozoa</taxon>
        <taxon>Arthropoda</taxon>
        <taxon>Chelicerata</taxon>
        <taxon>Arachnida</taxon>
        <taxon>Araneae</taxon>
        <taxon>Araneomorphae</taxon>
        <taxon>Entelegynae</taxon>
        <taxon>Araneoidea</taxon>
        <taxon>Araneidae</taxon>
        <taxon>Araneus</taxon>
    </lineage>
</organism>
<keyword evidence="8 12" id="KW-0406">Ion transport</keyword>
<dbReference type="OrthoDB" id="10596052at2759"/>
<evidence type="ECO:0000256" key="2">
    <source>
        <dbReference type="ARBA" id="ARBA00007193"/>
    </source>
</evidence>
<keyword evidence="9 13" id="KW-0472">Membrane</keyword>
<keyword evidence="15" id="KW-1185">Reference proteome</keyword>
<sequence>MSGGSLFKSHVEKILGSRPCSSSRSCEHSPTTEEVSLRIEDDEKLSRKKRIPKKIWQLLKIFLFVACSTFYLRQSMEFYNRFCEYPTTTSMEVVNPEYYKMPAVTICSRNL</sequence>
<evidence type="ECO:0000256" key="1">
    <source>
        <dbReference type="ARBA" id="ARBA00004141"/>
    </source>
</evidence>
<evidence type="ECO:0000256" key="8">
    <source>
        <dbReference type="ARBA" id="ARBA00023065"/>
    </source>
</evidence>
<evidence type="ECO:0000256" key="7">
    <source>
        <dbReference type="ARBA" id="ARBA00023053"/>
    </source>
</evidence>
<evidence type="ECO:0000256" key="6">
    <source>
        <dbReference type="ARBA" id="ARBA00022989"/>
    </source>
</evidence>
<evidence type="ECO:0000313" key="15">
    <source>
        <dbReference type="Proteomes" id="UP000499080"/>
    </source>
</evidence>
<feature type="transmembrane region" description="Helical" evidence="13">
    <location>
        <begin position="55"/>
        <end position="72"/>
    </location>
</feature>
<accession>A0A4Y2HY67</accession>
<comment type="caution">
    <text evidence="14">The sequence shown here is derived from an EMBL/GenBank/DDBJ whole genome shotgun (WGS) entry which is preliminary data.</text>
</comment>
<evidence type="ECO:0000256" key="13">
    <source>
        <dbReference type="SAM" id="Phobius"/>
    </source>
</evidence>
<dbReference type="InterPro" id="IPR001873">
    <property type="entry name" value="ENaC"/>
</dbReference>
<dbReference type="GO" id="GO:0016020">
    <property type="term" value="C:membrane"/>
    <property type="evidence" value="ECO:0007669"/>
    <property type="project" value="UniProtKB-SubCell"/>
</dbReference>
<evidence type="ECO:0000256" key="5">
    <source>
        <dbReference type="ARBA" id="ARBA00022692"/>
    </source>
</evidence>
<evidence type="ECO:0000256" key="9">
    <source>
        <dbReference type="ARBA" id="ARBA00023136"/>
    </source>
</evidence>
<keyword evidence="3 12" id="KW-0813">Transport</keyword>
<evidence type="ECO:0000256" key="4">
    <source>
        <dbReference type="ARBA" id="ARBA00022461"/>
    </source>
</evidence>
<keyword evidence="5 12" id="KW-0812">Transmembrane</keyword>
<dbReference type="AlphaFoldDB" id="A0A4Y2HY67"/>
<name>A0A4Y2HY67_ARAVE</name>
<evidence type="ECO:0000256" key="10">
    <source>
        <dbReference type="ARBA" id="ARBA00023201"/>
    </source>
</evidence>
<evidence type="ECO:0000256" key="11">
    <source>
        <dbReference type="ARBA" id="ARBA00023303"/>
    </source>
</evidence>
<comment type="subcellular location">
    <subcellularLocation>
        <location evidence="1">Membrane</location>
        <topology evidence="1">Multi-pass membrane protein</topology>
    </subcellularLocation>
</comment>
<evidence type="ECO:0000313" key="14">
    <source>
        <dbReference type="EMBL" id="GBM69876.1"/>
    </source>
</evidence>
<proteinExistence type="inferred from homology"/>
<keyword evidence="11 12" id="KW-0407">Ion channel</keyword>
<dbReference type="EMBL" id="BGPR01002218">
    <property type="protein sequence ID" value="GBM69876.1"/>
    <property type="molecule type" value="Genomic_DNA"/>
</dbReference>
<dbReference type="Pfam" id="PF00858">
    <property type="entry name" value="ASC"/>
    <property type="match status" value="1"/>
</dbReference>
<keyword evidence="10 12" id="KW-0739">Sodium transport</keyword>
<protein>
    <submittedName>
        <fullName evidence="14">Uncharacterized protein</fullName>
    </submittedName>
</protein>
<gene>
    <name evidence="14" type="ORF">AVEN_154513_1</name>
</gene>
<keyword evidence="7" id="KW-0915">Sodium</keyword>
<evidence type="ECO:0000256" key="3">
    <source>
        <dbReference type="ARBA" id="ARBA00022448"/>
    </source>
</evidence>
<keyword evidence="6 13" id="KW-1133">Transmembrane helix</keyword>